<dbReference type="AlphaFoldDB" id="A0AAD7RYB7"/>
<gene>
    <name evidence="1" type="ORF">AAFF_G00073010</name>
</gene>
<evidence type="ECO:0000313" key="2">
    <source>
        <dbReference type="Proteomes" id="UP001221898"/>
    </source>
</evidence>
<reference evidence="1" key="1">
    <citation type="journal article" date="2023" name="Science">
        <title>Genome structures resolve the early diversification of teleost fishes.</title>
        <authorList>
            <person name="Parey E."/>
            <person name="Louis A."/>
            <person name="Montfort J."/>
            <person name="Bouchez O."/>
            <person name="Roques C."/>
            <person name="Iampietro C."/>
            <person name="Lluch J."/>
            <person name="Castinel A."/>
            <person name="Donnadieu C."/>
            <person name="Desvignes T."/>
            <person name="Floi Bucao C."/>
            <person name="Jouanno E."/>
            <person name="Wen M."/>
            <person name="Mejri S."/>
            <person name="Dirks R."/>
            <person name="Jansen H."/>
            <person name="Henkel C."/>
            <person name="Chen W.J."/>
            <person name="Zahm M."/>
            <person name="Cabau C."/>
            <person name="Klopp C."/>
            <person name="Thompson A.W."/>
            <person name="Robinson-Rechavi M."/>
            <person name="Braasch I."/>
            <person name="Lecointre G."/>
            <person name="Bobe J."/>
            <person name="Postlethwait J.H."/>
            <person name="Berthelot C."/>
            <person name="Roest Crollius H."/>
            <person name="Guiguen Y."/>
        </authorList>
    </citation>
    <scope>NUCLEOTIDE SEQUENCE</scope>
    <source>
        <strain evidence="1">NC1722</strain>
    </source>
</reference>
<sequence>MAKNSALWSTKVVNGWASNRKIPYGLHFQRQRDRPVLRDSVPEEVNRGQPELALSRIDNQAMLAEALKESPEIPILKPSLESSYHLGEQKTWMDRF</sequence>
<protein>
    <submittedName>
        <fullName evidence="1">Uncharacterized protein</fullName>
    </submittedName>
</protein>
<dbReference type="EMBL" id="JAINUG010000144">
    <property type="protein sequence ID" value="KAJ8392627.1"/>
    <property type="molecule type" value="Genomic_DNA"/>
</dbReference>
<accession>A0AAD7RYB7</accession>
<comment type="caution">
    <text evidence="1">The sequence shown here is derived from an EMBL/GenBank/DDBJ whole genome shotgun (WGS) entry which is preliminary data.</text>
</comment>
<organism evidence="1 2">
    <name type="scientific">Aldrovandia affinis</name>
    <dbReference type="NCBI Taxonomy" id="143900"/>
    <lineage>
        <taxon>Eukaryota</taxon>
        <taxon>Metazoa</taxon>
        <taxon>Chordata</taxon>
        <taxon>Craniata</taxon>
        <taxon>Vertebrata</taxon>
        <taxon>Euteleostomi</taxon>
        <taxon>Actinopterygii</taxon>
        <taxon>Neopterygii</taxon>
        <taxon>Teleostei</taxon>
        <taxon>Notacanthiformes</taxon>
        <taxon>Halosauridae</taxon>
        <taxon>Aldrovandia</taxon>
    </lineage>
</organism>
<keyword evidence="2" id="KW-1185">Reference proteome</keyword>
<dbReference type="Proteomes" id="UP001221898">
    <property type="component" value="Unassembled WGS sequence"/>
</dbReference>
<proteinExistence type="predicted"/>
<evidence type="ECO:0000313" key="1">
    <source>
        <dbReference type="EMBL" id="KAJ8392627.1"/>
    </source>
</evidence>
<name>A0AAD7RYB7_9TELE</name>